<dbReference type="EMBL" id="RCMK01002055">
    <property type="protein sequence ID" value="KAG2885170.1"/>
    <property type="molecule type" value="Genomic_DNA"/>
</dbReference>
<accession>A0A8T1AN65</accession>
<organism evidence="1 2">
    <name type="scientific">Phytophthora cactorum</name>
    <dbReference type="NCBI Taxonomy" id="29920"/>
    <lineage>
        <taxon>Eukaryota</taxon>
        <taxon>Sar</taxon>
        <taxon>Stramenopiles</taxon>
        <taxon>Oomycota</taxon>
        <taxon>Peronosporomycetes</taxon>
        <taxon>Peronosporales</taxon>
        <taxon>Peronosporaceae</taxon>
        <taxon>Phytophthora</taxon>
    </lineage>
</organism>
<name>A0A8T1AN65_9STRA</name>
<gene>
    <name evidence="1" type="ORF">PC117_g25642</name>
</gene>
<evidence type="ECO:0000313" key="2">
    <source>
        <dbReference type="Proteomes" id="UP000736787"/>
    </source>
</evidence>
<protein>
    <submittedName>
        <fullName evidence="1">Uncharacterized protein</fullName>
    </submittedName>
</protein>
<sequence length="215" mass="24387">MELDRLVTSGDLGKLIWRELQWVQGNVSKIGLERGKLRAGVDGGVNGKLSIGQVYILVVLHWTNEAPKILLKCPAHPLWLSITRARWATVMPSFVPIDLKTCCQKADTNFRSRSDTLRRRHNWQRLVNRSTTTQIESTSRLVRGRSVMKSIEMDLHRSSGILRGSIKPGGFVNRGLFRRHGSQSAMNFWIKLNILDQYQRRASVKYVLSAPGCPP</sequence>
<evidence type="ECO:0000313" key="1">
    <source>
        <dbReference type="EMBL" id="KAG2885170.1"/>
    </source>
</evidence>
<dbReference type="Proteomes" id="UP000736787">
    <property type="component" value="Unassembled WGS sequence"/>
</dbReference>
<dbReference type="AlphaFoldDB" id="A0A8T1AN65"/>
<comment type="caution">
    <text evidence="1">The sequence shown here is derived from an EMBL/GenBank/DDBJ whole genome shotgun (WGS) entry which is preliminary data.</text>
</comment>
<reference evidence="1" key="1">
    <citation type="submission" date="2018-10" db="EMBL/GenBank/DDBJ databases">
        <title>Effector identification in a new, highly contiguous assembly of the strawberry crown rot pathogen Phytophthora cactorum.</title>
        <authorList>
            <person name="Armitage A.D."/>
            <person name="Nellist C.F."/>
            <person name="Bates H."/>
            <person name="Vickerstaff R.J."/>
            <person name="Harrison R.J."/>
        </authorList>
    </citation>
    <scope>NUCLEOTIDE SEQUENCE</scope>
    <source>
        <strain evidence="1">4040</strain>
    </source>
</reference>
<proteinExistence type="predicted"/>